<dbReference type="GO" id="GO:0032434">
    <property type="term" value="P:regulation of proteasomal ubiquitin-dependent protein catabolic process"/>
    <property type="evidence" value="ECO:0007669"/>
    <property type="project" value="TreeGrafter"/>
</dbReference>
<gene>
    <name evidence="2" type="ORF">LTLLF_128170</name>
</gene>
<dbReference type="GO" id="GO:2000009">
    <property type="term" value="P:negative regulation of protein localization to cell surface"/>
    <property type="evidence" value="ECO:0007669"/>
    <property type="project" value="TreeGrafter"/>
</dbReference>
<comment type="caution">
    <text evidence="2">The sequence shown here is derived from an EMBL/GenBank/DDBJ whole genome shotgun (WGS) entry which is preliminary data.</text>
</comment>
<dbReference type="PANTHER" id="PTHR21199">
    <property type="entry name" value="COMM DOMAIN-CONTAINING PROTEIN 1"/>
    <property type="match status" value="1"/>
</dbReference>
<dbReference type="InterPro" id="IPR037351">
    <property type="entry name" value="Murr1"/>
</dbReference>
<dbReference type="GO" id="GO:0031398">
    <property type="term" value="P:positive regulation of protein ubiquitination"/>
    <property type="evidence" value="ECO:0007669"/>
    <property type="project" value="TreeGrafter"/>
</dbReference>
<organism evidence="2 3">
    <name type="scientific">Microtus ochrogaster</name>
    <name type="common">Prairie vole</name>
    <dbReference type="NCBI Taxonomy" id="79684"/>
    <lineage>
        <taxon>Eukaryota</taxon>
        <taxon>Metazoa</taxon>
        <taxon>Chordata</taxon>
        <taxon>Craniata</taxon>
        <taxon>Vertebrata</taxon>
        <taxon>Euteleostomi</taxon>
        <taxon>Mammalia</taxon>
        <taxon>Eutheria</taxon>
        <taxon>Euarchontoglires</taxon>
        <taxon>Glires</taxon>
        <taxon>Rodentia</taxon>
        <taxon>Myomorpha</taxon>
        <taxon>Muroidea</taxon>
        <taxon>Cricetidae</taxon>
        <taxon>Arvicolinae</taxon>
        <taxon>Microtus</taxon>
    </lineage>
</organism>
<dbReference type="AlphaFoldDB" id="A0A8J6GS25"/>
<dbReference type="GO" id="GO:1902306">
    <property type="term" value="P:negative regulation of sodium ion transmembrane transport"/>
    <property type="evidence" value="ECO:0007669"/>
    <property type="project" value="TreeGrafter"/>
</dbReference>
<dbReference type="InterPro" id="IPR033776">
    <property type="entry name" value="COMMD1_N"/>
</dbReference>
<dbReference type="PANTHER" id="PTHR21199:SF1">
    <property type="entry name" value="COMM DOMAIN-CONTAINING PROTEIN 1"/>
    <property type="match status" value="1"/>
</dbReference>
<dbReference type="EMBL" id="JAATJU010020763">
    <property type="protein sequence ID" value="KAH0516104.1"/>
    <property type="molecule type" value="Genomic_DNA"/>
</dbReference>
<reference evidence="2" key="1">
    <citation type="submission" date="2020-03" db="EMBL/GenBank/DDBJ databases">
        <title>Studies in the Genomics of Life Span.</title>
        <authorList>
            <person name="Glass D."/>
        </authorList>
    </citation>
    <scope>NUCLEOTIDE SEQUENCE</scope>
    <source>
        <strain evidence="2">LTLLF</strain>
        <tissue evidence="2">Muscle</tissue>
    </source>
</reference>
<dbReference type="Proteomes" id="UP000710432">
    <property type="component" value="Unassembled WGS sequence"/>
</dbReference>
<accession>A0A8J6GS25</accession>
<dbReference type="GO" id="GO:0005768">
    <property type="term" value="C:endosome"/>
    <property type="evidence" value="ECO:0007669"/>
    <property type="project" value="TreeGrafter"/>
</dbReference>
<protein>
    <submittedName>
        <fullName evidence="2">COMM domain-containing protein 1</fullName>
    </submittedName>
</protein>
<sequence length="103" mass="11844">MVQNIFCGQVTLEKMLGSKSYLNVSSDRICPFMVKMRVIINHPDINVNHLEAYLVIQIKKKCGITLEQIAVISKFWKSLYDKNSRVSELEALEQWTLGPELES</sequence>
<dbReference type="GO" id="GO:0055070">
    <property type="term" value="P:copper ion homeostasis"/>
    <property type="evidence" value="ECO:0007669"/>
    <property type="project" value="InterPro"/>
</dbReference>
<name>A0A8J6GS25_MICOH</name>
<proteinExistence type="predicted"/>
<feature type="domain" description="COMMD1 N-terminal" evidence="1">
    <location>
        <begin position="12"/>
        <end position="80"/>
    </location>
</feature>
<evidence type="ECO:0000313" key="2">
    <source>
        <dbReference type="EMBL" id="KAH0516104.1"/>
    </source>
</evidence>
<evidence type="ECO:0000259" key="1">
    <source>
        <dbReference type="Pfam" id="PF17221"/>
    </source>
</evidence>
<evidence type="ECO:0000313" key="3">
    <source>
        <dbReference type="Proteomes" id="UP000710432"/>
    </source>
</evidence>
<dbReference type="Pfam" id="PF17221">
    <property type="entry name" value="COMMD1_N"/>
    <property type="match status" value="1"/>
</dbReference>